<reference evidence="9 10" key="1">
    <citation type="submission" date="2019-05" db="EMBL/GenBank/DDBJ databases">
        <authorList>
            <person name="Chen C."/>
        </authorList>
    </citation>
    <scope>NUCLEOTIDE SEQUENCE [LARGE SCALE GENOMIC DNA]</scope>
    <source>
        <strain evidence="9 10">HB172198</strain>
    </source>
</reference>
<dbReference type="CDD" id="cd06261">
    <property type="entry name" value="TM_PBP2"/>
    <property type="match status" value="1"/>
</dbReference>
<dbReference type="KEGG" id="palo:E6C60_4000"/>
<proteinExistence type="inferred from homology"/>
<comment type="subcellular location">
    <subcellularLocation>
        <location evidence="1 7">Cell membrane</location>
        <topology evidence="1 7">Multi-pass membrane protein</topology>
    </subcellularLocation>
</comment>
<evidence type="ECO:0000256" key="2">
    <source>
        <dbReference type="ARBA" id="ARBA00022448"/>
    </source>
</evidence>
<feature type="transmembrane region" description="Helical" evidence="7">
    <location>
        <begin position="205"/>
        <end position="222"/>
    </location>
</feature>
<keyword evidence="10" id="KW-1185">Reference proteome</keyword>
<dbReference type="PANTHER" id="PTHR30151:SF0">
    <property type="entry name" value="ABC TRANSPORTER PERMEASE PROTEIN MJ0413-RELATED"/>
    <property type="match status" value="1"/>
</dbReference>
<evidence type="ECO:0000313" key="9">
    <source>
        <dbReference type="EMBL" id="QCT04705.1"/>
    </source>
</evidence>
<dbReference type="RefSeq" id="WP_138227369.1">
    <property type="nucleotide sequence ID" value="NZ_CP040396.1"/>
</dbReference>
<evidence type="ECO:0000256" key="4">
    <source>
        <dbReference type="ARBA" id="ARBA00022692"/>
    </source>
</evidence>
<keyword evidence="6 7" id="KW-0472">Membrane</keyword>
<evidence type="ECO:0000259" key="8">
    <source>
        <dbReference type="PROSITE" id="PS50928"/>
    </source>
</evidence>
<sequence length="272" mass="29575">MIPAPRKTTRSRTASGSFWRKVLPYLLAVGSLLAIWQITALFLPSFLLPDVPDVFVRLFDSIQDPEFMGHIGDSLFRLLWGYPLACLFGALLGLIGGVSRGFAVYLRSLISILQAIPPITWVPFFVILLGFGSKTIITVIIIASFFPMALSVLNATEGVNRTHLELARVMGASRGQLLSKVFAPESLPAFVTGAQVAFGNAWRSLIAAEMVGGAMAGLGFYSKWRGEVADMEGVLMSIIIIGSIAAVLDLVLLEGLKKRLLRYRYVKPGGED</sequence>
<feature type="domain" description="ABC transmembrane type-1" evidence="8">
    <location>
        <begin position="71"/>
        <end position="252"/>
    </location>
</feature>
<dbReference type="EMBL" id="CP040396">
    <property type="protein sequence ID" value="QCT04705.1"/>
    <property type="molecule type" value="Genomic_DNA"/>
</dbReference>
<dbReference type="Proteomes" id="UP000300879">
    <property type="component" value="Chromosome"/>
</dbReference>
<dbReference type="SUPFAM" id="SSF161098">
    <property type="entry name" value="MetI-like"/>
    <property type="match status" value="1"/>
</dbReference>
<dbReference type="Gene3D" id="1.10.3720.10">
    <property type="entry name" value="MetI-like"/>
    <property type="match status" value="1"/>
</dbReference>
<feature type="transmembrane region" description="Helical" evidence="7">
    <location>
        <begin position="78"/>
        <end position="97"/>
    </location>
</feature>
<dbReference type="InterPro" id="IPR000515">
    <property type="entry name" value="MetI-like"/>
</dbReference>
<feature type="transmembrane region" description="Helical" evidence="7">
    <location>
        <begin position="109"/>
        <end position="129"/>
    </location>
</feature>
<dbReference type="AlphaFoldDB" id="A0A4P8XQS6"/>
<evidence type="ECO:0000256" key="1">
    <source>
        <dbReference type="ARBA" id="ARBA00004651"/>
    </source>
</evidence>
<comment type="similarity">
    <text evidence="7">Belongs to the binding-protein-dependent transport system permease family.</text>
</comment>
<keyword evidence="2 7" id="KW-0813">Transport</keyword>
<dbReference type="OrthoDB" id="9804353at2"/>
<dbReference type="GO" id="GO:0055085">
    <property type="term" value="P:transmembrane transport"/>
    <property type="evidence" value="ECO:0007669"/>
    <property type="project" value="InterPro"/>
</dbReference>
<evidence type="ECO:0000256" key="7">
    <source>
        <dbReference type="RuleBase" id="RU363032"/>
    </source>
</evidence>
<keyword evidence="5 7" id="KW-1133">Transmembrane helix</keyword>
<dbReference type="Pfam" id="PF00528">
    <property type="entry name" value="BPD_transp_1"/>
    <property type="match status" value="1"/>
</dbReference>
<accession>A0A4P8XQS6</accession>
<feature type="transmembrane region" description="Helical" evidence="7">
    <location>
        <begin position="22"/>
        <end position="43"/>
    </location>
</feature>
<feature type="transmembrane region" description="Helical" evidence="7">
    <location>
        <begin position="135"/>
        <end position="153"/>
    </location>
</feature>
<evidence type="ECO:0000256" key="3">
    <source>
        <dbReference type="ARBA" id="ARBA00022475"/>
    </source>
</evidence>
<feature type="transmembrane region" description="Helical" evidence="7">
    <location>
        <begin position="234"/>
        <end position="253"/>
    </location>
</feature>
<organism evidence="9 10">
    <name type="scientific">Paenibacillus algicola</name>
    <dbReference type="NCBI Taxonomy" id="2565926"/>
    <lineage>
        <taxon>Bacteria</taxon>
        <taxon>Bacillati</taxon>
        <taxon>Bacillota</taxon>
        <taxon>Bacilli</taxon>
        <taxon>Bacillales</taxon>
        <taxon>Paenibacillaceae</taxon>
        <taxon>Paenibacillus</taxon>
    </lineage>
</organism>
<dbReference type="GO" id="GO:0005886">
    <property type="term" value="C:plasma membrane"/>
    <property type="evidence" value="ECO:0007669"/>
    <property type="project" value="UniProtKB-SubCell"/>
</dbReference>
<evidence type="ECO:0000313" key="10">
    <source>
        <dbReference type="Proteomes" id="UP000300879"/>
    </source>
</evidence>
<keyword evidence="3" id="KW-1003">Cell membrane</keyword>
<evidence type="ECO:0000256" key="5">
    <source>
        <dbReference type="ARBA" id="ARBA00022989"/>
    </source>
</evidence>
<dbReference type="PANTHER" id="PTHR30151">
    <property type="entry name" value="ALKANE SULFONATE ABC TRANSPORTER-RELATED, MEMBRANE SUBUNIT"/>
    <property type="match status" value="1"/>
</dbReference>
<dbReference type="PROSITE" id="PS50928">
    <property type="entry name" value="ABC_TM1"/>
    <property type="match status" value="1"/>
</dbReference>
<protein>
    <submittedName>
        <fullName evidence="9">Taurine ABC transporter, permease protein</fullName>
    </submittedName>
</protein>
<keyword evidence="4 7" id="KW-0812">Transmembrane</keyword>
<gene>
    <name evidence="9" type="ORF">E6C60_4000</name>
</gene>
<evidence type="ECO:0000256" key="6">
    <source>
        <dbReference type="ARBA" id="ARBA00023136"/>
    </source>
</evidence>
<dbReference type="InterPro" id="IPR035906">
    <property type="entry name" value="MetI-like_sf"/>
</dbReference>
<name>A0A4P8XQS6_9BACL</name>